<dbReference type="InterPro" id="IPR001356">
    <property type="entry name" value="HD"/>
</dbReference>
<evidence type="ECO:0000259" key="8">
    <source>
        <dbReference type="PROSITE" id="PS50071"/>
    </source>
</evidence>
<feature type="compositionally biased region" description="Low complexity" evidence="7">
    <location>
        <begin position="519"/>
        <end position="531"/>
    </location>
</feature>
<evidence type="ECO:0000256" key="6">
    <source>
        <dbReference type="RuleBase" id="RU000682"/>
    </source>
</evidence>
<dbReference type="InterPro" id="IPR051000">
    <property type="entry name" value="Homeobox_DNA-bind_prot"/>
</dbReference>
<dbReference type="PROSITE" id="PS50071">
    <property type="entry name" value="HOMEOBOX_2"/>
    <property type="match status" value="1"/>
</dbReference>
<dbReference type="AlphaFoldDB" id="A0A4Y7QF22"/>
<proteinExistence type="predicted"/>
<dbReference type="VEuPathDB" id="FungiDB:BD410DRAFT_886653"/>
<dbReference type="OrthoDB" id="6159439at2759"/>
<comment type="subcellular location">
    <subcellularLocation>
        <location evidence="1 5 6">Nucleus</location>
    </subcellularLocation>
</comment>
<dbReference type="SUPFAM" id="SSF46689">
    <property type="entry name" value="Homeodomain-like"/>
    <property type="match status" value="1"/>
</dbReference>
<feature type="DNA-binding region" description="Homeobox" evidence="5">
    <location>
        <begin position="103"/>
        <end position="162"/>
    </location>
</feature>
<evidence type="ECO:0000313" key="9">
    <source>
        <dbReference type="EMBL" id="TDL25460.1"/>
    </source>
</evidence>
<evidence type="ECO:0000256" key="5">
    <source>
        <dbReference type="PROSITE-ProRule" id="PRU00108"/>
    </source>
</evidence>
<protein>
    <recommendedName>
        <fullName evidence="8">Homeobox domain-containing protein</fullName>
    </recommendedName>
</protein>
<dbReference type="CDD" id="cd00086">
    <property type="entry name" value="homeodomain"/>
    <property type="match status" value="1"/>
</dbReference>
<gene>
    <name evidence="9" type="ORF">BD410DRAFT_886653</name>
</gene>
<dbReference type="PANTHER" id="PTHR24324">
    <property type="entry name" value="HOMEOBOX PROTEIN HHEX"/>
    <property type="match status" value="1"/>
</dbReference>
<dbReference type="Gene3D" id="1.10.10.60">
    <property type="entry name" value="Homeodomain-like"/>
    <property type="match status" value="1"/>
</dbReference>
<dbReference type="GO" id="GO:0000978">
    <property type="term" value="F:RNA polymerase II cis-regulatory region sequence-specific DNA binding"/>
    <property type="evidence" value="ECO:0007669"/>
    <property type="project" value="TreeGrafter"/>
</dbReference>
<evidence type="ECO:0000256" key="4">
    <source>
        <dbReference type="ARBA" id="ARBA00023242"/>
    </source>
</evidence>
<evidence type="ECO:0000256" key="2">
    <source>
        <dbReference type="ARBA" id="ARBA00023125"/>
    </source>
</evidence>
<feature type="region of interest" description="Disordered" evidence="7">
    <location>
        <begin position="517"/>
        <end position="540"/>
    </location>
</feature>
<dbReference type="InterPro" id="IPR009057">
    <property type="entry name" value="Homeodomain-like_sf"/>
</dbReference>
<dbReference type="GO" id="GO:0005634">
    <property type="term" value="C:nucleus"/>
    <property type="evidence" value="ECO:0007669"/>
    <property type="project" value="UniProtKB-SubCell"/>
</dbReference>
<keyword evidence="2 5" id="KW-0238">DNA-binding</keyword>
<feature type="domain" description="Homeobox" evidence="8">
    <location>
        <begin position="101"/>
        <end position="161"/>
    </location>
</feature>
<feature type="compositionally biased region" description="Polar residues" evidence="7">
    <location>
        <begin position="168"/>
        <end position="178"/>
    </location>
</feature>
<dbReference type="GO" id="GO:0006357">
    <property type="term" value="P:regulation of transcription by RNA polymerase II"/>
    <property type="evidence" value="ECO:0007669"/>
    <property type="project" value="TreeGrafter"/>
</dbReference>
<feature type="compositionally biased region" description="Low complexity" evidence="7">
    <location>
        <begin position="32"/>
        <end position="53"/>
    </location>
</feature>
<accession>A0A4Y7QF22</accession>
<evidence type="ECO:0000256" key="1">
    <source>
        <dbReference type="ARBA" id="ARBA00004123"/>
    </source>
</evidence>
<organism evidence="9 10">
    <name type="scientific">Rickenella mellea</name>
    <dbReference type="NCBI Taxonomy" id="50990"/>
    <lineage>
        <taxon>Eukaryota</taxon>
        <taxon>Fungi</taxon>
        <taxon>Dikarya</taxon>
        <taxon>Basidiomycota</taxon>
        <taxon>Agaricomycotina</taxon>
        <taxon>Agaricomycetes</taxon>
        <taxon>Hymenochaetales</taxon>
        <taxon>Rickenellaceae</taxon>
        <taxon>Rickenella</taxon>
    </lineage>
</organism>
<name>A0A4Y7QF22_9AGAM</name>
<dbReference type="PANTHER" id="PTHR24324:SF5">
    <property type="entry name" value="HEMATOPOIETICALLY-EXPRESSED HOMEOBOX PROTEIN HHEX"/>
    <property type="match status" value="1"/>
</dbReference>
<feature type="compositionally biased region" description="Low complexity" evidence="7">
    <location>
        <begin position="556"/>
        <end position="582"/>
    </location>
</feature>
<dbReference type="SMART" id="SM00389">
    <property type="entry name" value="HOX"/>
    <property type="match status" value="1"/>
</dbReference>
<keyword evidence="3 5" id="KW-0371">Homeobox</keyword>
<keyword evidence="4 5" id="KW-0539">Nucleus</keyword>
<dbReference type="Pfam" id="PF00046">
    <property type="entry name" value="Homeodomain"/>
    <property type="match status" value="1"/>
</dbReference>
<feature type="region of interest" description="Disordered" evidence="7">
    <location>
        <begin position="161"/>
        <end position="184"/>
    </location>
</feature>
<feature type="compositionally biased region" description="Polar residues" evidence="7">
    <location>
        <begin position="85"/>
        <end position="96"/>
    </location>
</feature>
<dbReference type="InterPro" id="IPR057939">
    <property type="entry name" value="TRF2_HOY1_PH"/>
</dbReference>
<feature type="region of interest" description="Disordered" evidence="7">
    <location>
        <begin position="556"/>
        <end position="623"/>
    </location>
</feature>
<evidence type="ECO:0000256" key="7">
    <source>
        <dbReference type="SAM" id="MobiDB-lite"/>
    </source>
</evidence>
<dbReference type="STRING" id="50990.A0A4Y7QF22"/>
<evidence type="ECO:0000313" key="10">
    <source>
        <dbReference type="Proteomes" id="UP000294933"/>
    </source>
</evidence>
<dbReference type="GO" id="GO:0030154">
    <property type="term" value="P:cell differentiation"/>
    <property type="evidence" value="ECO:0007669"/>
    <property type="project" value="TreeGrafter"/>
</dbReference>
<feature type="region of interest" description="Disordered" evidence="7">
    <location>
        <begin position="32"/>
        <end position="113"/>
    </location>
</feature>
<reference evidence="9 10" key="1">
    <citation type="submission" date="2018-06" db="EMBL/GenBank/DDBJ databases">
        <title>A transcriptomic atlas of mushroom development highlights an independent origin of complex multicellularity.</title>
        <authorList>
            <consortium name="DOE Joint Genome Institute"/>
            <person name="Krizsan K."/>
            <person name="Almasi E."/>
            <person name="Merenyi Z."/>
            <person name="Sahu N."/>
            <person name="Viragh M."/>
            <person name="Koszo T."/>
            <person name="Mondo S."/>
            <person name="Kiss B."/>
            <person name="Balint B."/>
            <person name="Kues U."/>
            <person name="Barry K."/>
            <person name="Hegedus J.C."/>
            <person name="Henrissat B."/>
            <person name="Johnson J."/>
            <person name="Lipzen A."/>
            <person name="Ohm R."/>
            <person name="Nagy I."/>
            <person name="Pangilinan J."/>
            <person name="Yan J."/>
            <person name="Xiong Y."/>
            <person name="Grigoriev I.V."/>
            <person name="Hibbett D.S."/>
            <person name="Nagy L.G."/>
        </authorList>
    </citation>
    <scope>NUCLEOTIDE SEQUENCE [LARGE SCALE GENOMIC DNA]</scope>
    <source>
        <strain evidence="9 10">SZMC22713</strain>
    </source>
</reference>
<evidence type="ECO:0000256" key="3">
    <source>
        <dbReference type="ARBA" id="ARBA00023155"/>
    </source>
</evidence>
<sequence>MQTAKDLHFDELATFRTLANVETLRLDSTAFSTSDTSAALSSSASSHTTSTASPGSPEDDAVSNATEPAPGSPDLENIKEPASGPQRSRALSSATAKSGDGKEKRKRSRVTPEQLAHLERFFAADRSPTAIRRREISDILGMQERQTQIWFQNRRAKAKLLDGKKNRNSAGDWSETTPPDTPPQLSPGFEADLHSLIHEDEPVTIIPCSDLSIGTWRRIAANSSKHDLVAYVCDAKRSLTWFIHNAGYGFKMEIPYDTITHSDFRNASPGQGLASFTLSQPPTFYLEHLASPREGLAVQKAWKKCADWTEGMQATKVLRHDLIGSAVHLAHFLQDLRDNRSSSDIQLITPPLYNTGEQTSSSVLLPQPPFMSLRSNTFVAPPPRPDYMGHGRKRSFSGPPAFIATPSSFVSDEFPLAGIRDAHREAPASAGYSTSTFAQASERFAPIHYSHNYNQRPAGLSSSVIQSSLRQPPAPTDFSNVRISHSMAHRPLTTNPSSQFMFEPGRDSPAFEVEGIHRSSSTPTSHTHFQTPSPPLLTNSQVESIMGGAPGYRAMHSMQHQSSHPSGSPGLLPSLTPLTYSSHEGHQGQDVGPNQSNSLVGALGMSTSSQIPDSHMQVPSPAD</sequence>
<keyword evidence="10" id="KW-1185">Reference proteome</keyword>
<dbReference type="Pfam" id="PF24818">
    <property type="entry name" value="PH_TRF2_HOY1"/>
    <property type="match status" value="1"/>
</dbReference>
<dbReference type="Proteomes" id="UP000294933">
    <property type="component" value="Unassembled WGS sequence"/>
</dbReference>
<dbReference type="EMBL" id="ML170163">
    <property type="protein sequence ID" value="TDL25460.1"/>
    <property type="molecule type" value="Genomic_DNA"/>
</dbReference>
<feature type="compositionally biased region" description="Polar residues" evidence="7">
    <location>
        <begin position="592"/>
        <end position="612"/>
    </location>
</feature>